<dbReference type="OrthoDB" id="9770427at2"/>
<dbReference type="KEGG" id="nyu:D7D52_14570"/>
<organism evidence="2 3">
    <name type="scientific">Nocardia yunnanensis</name>
    <dbReference type="NCBI Taxonomy" id="2382165"/>
    <lineage>
        <taxon>Bacteria</taxon>
        <taxon>Bacillati</taxon>
        <taxon>Actinomycetota</taxon>
        <taxon>Actinomycetes</taxon>
        <taxon>Mycobacteriales</taxon>
        <taxon>Nocardiaceae</taxon>
        <taxon>Nocardia</taxon>
    </lineage>
</organism>
<dbReference type="Gene3D" id="3.40.50.1820">
    <property type="entry name" value="alpha/beta hydrolase"/>
    <property type="match status" value="1"/>
</dbReference>
<dbReference type="InterPro" id="IPR000073">
    <property type="entry name" value="AB_hydrolase_1"/>
</dbReference>
<evidence type="ECO:0000313" key="2">
    <source>
        <dbReference type="EMBL" id="AYF74886.1"/>
    </source>
</evidence>
<dbReference type="Proteomes" id="UP000267164">
    <property type="component" value="Chromosome"/>
</dbReference>
<reference evidence="2 3" key="1">
    <citation type="submission" date="2018-09" db="EMBL/GenBank/DDBJ databases">
        <title>Nocardia yunnanensis sp. nov., an actinomycete isolated from a soil sample.</title>
        <authorList>
            <person name="Zhang J."/>
        </authorList>
    </citation>
    <scope>NUCLEOTIDE SEQUENCE [LARGE SCALE GENOMIC DNA]</scope>
    <source>
        <strain evidence="2 3">CFHS0054</strain>
    </source>
</reference>
<proteinExistence type="predicted"/>
<dbReference type="PANTHER" id="PTHR43689">
    <property type="entry name" value="HYDROLASE"/>
    <property type="match status" value="1"/>
</dbReference>
<dbReference type="Pfam" id="PF12697">
    <property type="entry name" value="Abhydrolase_6"/>
    <property type="match status" value="1"/>
</dbReference>
<feature type="domain" description="AB hydrolase-1" evidence="1">
    <location>
        <begin position="52"/>
        <end position="292"/>
    </location>
</feature>
<keyword evidence="3" id="KW-1185">Reference proteome</keyword>
<accession>A0A386ZBL2</accession>
<gene>
    <name evidence="2" type="ORF">D7D52_14570</name>
</gene>
<dbReference type="EMBL" id="CP032568">
    <property type="protein sequence ID" value="AYF74886.1"/>
    <property type="molecule type" value="Genomic_DNA"/>
</dbReference>
<evidence type="ECO:0000259" key="1">
    <source>
        <dbReference type="Pfam" id="PF12697"/>
    </source>
</evidence>
<dbReference type="PRINTS" id="PR00111">
    <property type="entry name" value="ABHYDROLASE"/>
</dbReference>
<dbReference type="PANTHER" id="PTHR43689:SF8">
    <property type="entry name" value="ALPHA_BETA-HYDROLASES SUPERFAMILY PROTEIN"/>
    <property type="match status" value="1"/>
</dbReference>
<protein>
    <submittedName>
        <fullName evidence="2">Alpha/beta hydrolase</fullName>
    </submittedName>
</protein>
<dbReference type="SUPFAM" id="SSF53474">
    <property type="entry name" value="alpha/beta-Hydrolases"/>
    <property type="match status" value="1"/>
</dbReference>
<dbReference type="AlphaFoldDB" id="A0A386ZBL2"/>
<dbReference type="GO" id="GO:0016787">
    <property type="term" value="F:hydrolase activity"/>
    <property type="evidence" value="ECO:0007669"/>
    <property type="project" value="UniProtKB-KW"/>
</dbReference>
<keyword evidence="2" id="KW-0378">Hydrolase</keyword>
<name>A0A386ZBL2_9NOCA</name>
<sequence length="310" mass="32911">MLVAAGVEPTLAQHNWRQAMAPQSFAPVTESTRDYGGVPTRQLSVDGAGPTIVLLHGVYDRAETWLEVLTLLAAAGHRAVAVDLPPLPGLPTGQPFLPVLDAFVAEVVRAHTGTEGVVLAGNSMGAGLTLRAALNPALNIRAAITYNLPGFGYTPLIAVSLGPFGPREQFLSRIRLPGWAFRNRGVDLGFQYLVNARGGAPVPHHVDHFRQVFLATRPIGLLLAAGRALLREFDAGYPQGTPPPTLIVHGSGDRLIPYRAAFQARRAFPSATVRILPNSAHCPQIDDPAAATALLLDHLIRAGISSERAG</sequence>
<dbReference type="InterPro" id="IPR029058">
    <property type="entry name" value="AB_hydrolase_fold"/>
</dbReference>
<evidence type="ECO:0000313" key="3">
    <source>
        <dbReference type="Proteomes" id="UP000267164"/>
    </source>
</evidence>